<reference evidence="1" key="1">
    <citation type="submission" date="2019-12" db="EMBL/GenBank/DDBJ databases">
        <title>Genome sequencing and annotation of Brassica cretica.</title>
        <authorList>
            <person name="Studholme D.J."/>
            <person name="Sarris P."/>
        </authorList>
    </citation>
    <scope>NUCLEOTIDE SEQUENCE</scope>
    <source>
        <strain evidence="1">PFS-109/04</strain>
        <tissue evidence="1">Leaf</tissue>
    </source>
</reference>
<name>A0A8S9RVT0_BRACR</name>
<dbReference type="EMBL" id="QGKX02000088">
    <property type="protein sequence ID" value="KAF3585421.1"/>
    <property type="molecule type" value="Genomic_DNA"/>
</dbReference>
<evidence type="ECO:0000313" key="2">
    <source>
        <dbReference type="Proteomes" id="UP000712600"/>
    </source>
</evidence>
<sequence>MEARKIKKQAARYCISQEKLYQRSLSGPYLSVTPREASRILVELHEGDCGSHSSGKSLVLRARSVRGFLFDKPGDPALGILQYGYGPVYVVGALVAAGEIGLDGSSYQGRSLGIYARDHGRCWGKILRYYSPPDPRQDPDLRVPVLGTLRIPSIGYPGIGSRNRLQFQEKENCR</sequence>
<gene>
    <name evidence="1" type="ORF">F2Q69_00030217</name>
</gene>
<proteinExistence type="predicted"/>
<evidence type="ECO:0000313" key="1">
    <source>
        <dbReference type="EMBL" id="KAF3585421.1"/>
    </source>
</evidence>
<dbReference type="PANTHER" id="PTHR48475:SF2">
    <property type="entry name" value="RIBONUCLEASE H"/>
    <property type="match status" value="1"/>
</dbReference>
<protein>
    <submittedName>
        <fullName evidence="1">Uncharacterized protein</fullName>
    </submittedName>
</protein>
<dbReference type="AlphaFoldDB" id="A0A8S9RVT0"/>
<accession>A0A8S9RVT0</accession>
<dbReference type="Proteomes" id="UP000712600">
    <property type="component" value="Unassembled WGS sequence"/>
</dbReference>
<comment type="caution">
    <text evidence="1">The sequence shown here is derived from an EMBL/GenBank/DDBJ whole genome shotgun (WGS) entry which is preliminary data.</text>
</comment>
<dbReference type="PANTHER" id="PTHR48475">
    <property type="entry name" value="RIBONUCLEASE H"/>
    <property type="match status" value="1"/>
</dbReference>
<organism evidence="1 2">
    <name type="scientific">Brassica cretica</name>
    <name type="common">Mustard</name>
    <dbReference type="NCBI Taxonomy" id="69181"/>
    <lineage>
        <taxon>Eukaryota</taxon>
        <taxon>Viridiplantae</taxon>
        <taxon>Streptophyta</taxon>
        <taxon>Embryophyta</taxon>
        <taxon>Tracheophyta</taxon>
        <taxon>Spermatophyta</taxon>
        <taxon>Magnoliopsida</taxon>
        <taxon>eudicotyledons</taxon>
        <taxon>Gunneridae</taxon>
        <taxon>Pentapetalae</taxon>
        <taxon>rosids</taxon>
        <taxon>malvids</taxon>
        <taxon>Brassicales</taxon>
        <taxon>Brassicaceae</taxon>
        <taxon>Brassiceae</taxon>
        <taxon>Brassica</taxon>
    </lineage>
</organism>